<keyword evidence="4" id="KW-1185">Reference proteome</keyword>
<keyword evidence="1" id="KW-0175">Coiled coil</keyword>
<dbReference type="RefSeq" id="WP_049964189.1">
    <property type="nucleotide sequence ID" value="NZ_CP101873.1"/>
</dbReference>
<evidence type="ECO:0000313" key="3">
    <source>
        <dbReference type="EMBL" id="WMT08407.1"/>
    </source>
</evidence>
<sequence>MTNDYADARHADESLDEDAANDVAFRKLIYGLAGDEIDPTECGPVEAAQRAVDRVEGLEEENEQLRQRVVELRDQVNKMNQAADLYQSVARKSAAKRDQQAAIVLKHAARVTGGATGREEYDGGRIQDVLEAADVDIHRTNTYDVMEKAEELVGDKSICRFQKESRSSSQNTRLIVKSPTELPETVAGVRIHEGVLSG</sequence>
<protein>
    <submittedName>
        <fullName evidence="3">Uncharacterized protein</fullName>
    </submittedName>
</protein>
<gene>
    <name evidence="3" type="ORF">NP511_01960</name>
    <name evidence="2" type="ORF">NP511_20675</name>
</gene>
<proteinExistence type="predicted"/>
<name>A0AAF0PBC0_9EURY</name>
<dbReference type="AlphaFoldDB" id="A0AAF0PBC0"/>
<evidence type="ECO:0000313" key="4">
    <source>
        <dbReference type="Proteomes" id="UP001224926"/>
    </source>
</evidence>
<evidence type="ECO:0000313" key="2">
    <source>
        <dbReference type="EMBL" id="WMT07775.1"/>
    </source>
</evidence>
<dbReference type="Proteomes" id="UP001224926">
    <property type="component" value="Chromosome"/>
</dbReference>
<accession>A0AAF0PBC0</accession>
<evidence type="ECO:0000256" key="1">
    <source>
        <dbReference type="SAM" id="Coils"/>
    </source>
</evidence>
<reference evidence="3 4" key="1">
    <citation type="submission" date="2022-07" db="EMBL/GenBank/DDBJ databases">
        <title>Two temperate virus in Haloterrigena jeotgali A29.</title>
        <authorList>
            <person name="Deng X."/>
        </authorList>
    </citation>
    <scope>NUCLEOTIDE SEQUENCE [LARGE SCALE GENOMIC DNA]</scope>
    <source>
        <strain evidence="3 4">A29</strain>
    </source>
</reference>
<dbReference type="EMBL" id="CP101873">
    <property type="protein sequence ID" value="WMT07775.1"/>
    <property type="molecule type" value="Genomic_DNA"/>
</dbReference>
<dbReference type="GeneID" id="84216409"/>
<feature type="coiled-coil region" evidence="1">
    <location>
        <begin position="48"/>
        <end position="82"/>
    </location>
</feature>
<dbReference type="GeneID" id="39864879"/>
<dbReference type="EMBL" id="CP101873">
    <property type="protein sequence ID" value="WMT08407.1"/>
    <property type="molecule type" value="Genomic_DNA"/>
</dbReference>
<organism evidence="3 4">
    <name type="scientific">Natrinema thermotolerans</name>
    <dbReference type="NCBI Taxonomy" id="121872"/>
    <lineage>
        <taxon>Archaea</taxon>
        <taxon>Methanobacteriati</taxon>
        <taxon>Methanobacteriota</taxon>
        <taxon>Stenosarchaea group</taxon>
        <taxon>Halobacteria</taxon>
        <taxon>Halobacteriales</taxon>
        <taxon>Natrialbaceae</taxon>
        <taxon>Natrinema</taxon>
    </lineage>
</organism>